<dbReference type="Pfam" id="PF03352">
    <property type="entry name" value="Adenine_glyco"/>
    <property type="match status" value="1"/>
</dbReference>
<name>A0ABV7J3I0_9RHOB</name>
<dbReference type="InterPro" id="IPR004597">
    <property type="entry name" value="Tag"/>
</dbReference>
<proteinExistence type="predicted"/>
<accession>A0ABV7J3I0</accession>
<organism evidence="1 2">
    <name type="scientific">Cypionkella sinensis</name>
    <dbReference type="NCBI Taxonomy" id="1756043"/>
    <lineage>
        <taxon>Bacteria</taxon>
        <taxon>Pseudomonadati</taxon>
        <taxon>Pseudomonadota</taxon>
        <taxon>Alphaproteobacteria</taxon>
        <taxon>Rhodobacterales</taxon>
        <taxon>Paracoccaceae</taxon>
        <taxon>Cypionkella</taxon>
    </lineage>
</organism>
<reference evidence="2" key="1">
    <citation type="journal article" date="2019" name="Int. J. Syst. Evol. Microbiol.">
        <title>The Global Catalogue of Microorganisms (GCM) 10K type strain sequencing project: providing services to taxonomists for standard genome sequencing and annotation.</title>
        <authorList>
            <consortium name="The Broad Institute Genomics Platform"/>
            <consortium name="The Broad Institute Genome Sequencing Center for Infectious Disease"/>
            <person name="Wu L."/>
            <person name="Ma J."/>
        </authorList>
    </citation>
    <scope>NUCLEOTIDE SEQUENCE [LARGE SCALE GENOMIC DNA]</scope>
    <source>
        <strain evidence="2">KCTC 52039</strain>
    </source>
</reference>
<protein>
    <submittedName>
        <fullName evidence="1">DNA-3-methyladenine glycosylase I</fullName>
    </submittedName>
</protein>
<dbReference type="InterPro" id="IPR052891">
    <property type="entry name" value="DNA-3mA_glycosylase"/>
</dbReference>
<dbReference type="InterPro" id="IPR011257">
    <property type="entry name" value="DNA_glycosylase"/>
</dbReference>
<dbReference type="InterPro" id="IPR005019">
    <property type="entry name" value="Adenine_glyco"/>
</dbReference>
<sequence length="191" mass="21165">MTENARCGWCGSDPVYVAYHDDEWGRPLRDPRALFECLILEGFQAGLSWITILRRREAFRAAFAGFDPAVLAGWGEAETQRLLTDPGIIRHRGKIEATFAGARAYLAIEAREGFANFIWKHVDHQSVDRQLGSLTQAVAQTEASVALSKALKAEGFKFVGPTISYAFMQAVGMVNDHVVTCPWHGRMTAHA</sequence>
<dbReference type="PANTHER" id="PTHR30037">
    <property type="entry name" value="DNA-3-METHYLADENINE GLYCOSYLASE 1"/>
    <property type="match status" value="1"/>
</dbReference>
<comment type="caution">
    <text evidence="1">The sequence shown here is derived from an EMBL/GenBank/DDBJ whole genome shotgun (WGS) entry which is preliminary data.</text>
</comment>
<gene>
    <name evidence="1" type="ORF">ACFOGH_10805</name>
</gene>
<dbReference type="RefSeq" id="WP_380073079.1">
    <property type="nucleotide sequence ID" value="NZ_JBHRTO010000001.1"/>
</dbReference>
<dbReference type="SUPFAM" id="SSF48150">
    <property type="entry name" value="DNA-glycosylase"/>
    <property type="match status" value="1"/>
</dbReference>
<keyword evidence="2" id="KW-1185">Reference proteome</keyword>
<dbReference type="PANTHER" id="PTHR30037:SF4">
    <property type="entry name" value="DNA-3-METHYLADENINE GLYCOSYLASE I"/>
    <property type="match status" value="1"/>
</dbReference>
<dbReference type="Gene3D" id="1.10.340.30">
    <property type="entry name" value="Hypothetical protein, domain 2"/>
    <property type="match status" value="1"/>
</dbReference>
<evidence type="ECO:0000313" key="2">
    <source>
        <dbReference type="Proteomes" id="UP001595547"/>
    </source>
</evidence>
<evidence type="ECO:0000313" key="1">
    <source>
        <dbReference type="EMBL" id="MFC3181479.1"/>
    </source>
</evidence>
<dbReference type="EMBL" id="JBHRTO010000001">
    <property type="protein sequence ID" value="MFC3181479.1"/>
    <property type="molecule type" value="Genomic_DNA"/>
</dbReference>
<dbReference type="NCBIfam" id="TIGR00624">
    <property type="entry name" value="tag"/>
    <property type="match status" value="1"/>
</dbReference>
<dbReference type="Proteomes" id="UP001595547">
    <property type="component" value="Unassembled WGS sequence"/>
</dbReference>